<dbReference type="SMART" id="SM00420">
    <property type="entry name" value="HTH_DEOR"/>
    <property type="match status" value="1"/>
</dbReference>
<dbReference type="InterPro" id="IPR026881">
    <property type="entry name" value="WYL_dom"/>
</dbReference>
<dbReference type="InterPro" id="IPR036388">
    <property type="entry name" value="WH-like_DNA-bd_sf"/>
</dbReference>
<dbReference type="PROSITE" id="PS52050">
    <property type="entry name" value="WYL"/>
    <property type="match status" value="1"/>
</dbReference>
<dbReference type="Pfam" id="PF08279">
    <property type="entry name" value="HTH_11"/>
    <property type="match status" value="1"/>
</dbReference>
<feature type="domain" description="HTH deoR-type" evidence="4">
    <location>
        <begin position="4"/>
        <end position="63"/>
    </location>
</feature>
<dbReference type="AlphaFoldDB" id="A0A840IG55"/>
<dbReference type="GO" id="GO:0003677">
    <property type="term" value="F:DNA binding"/>
    <property type="evidence" value="ECO:0007669"/>
    <property type="project" value="UniProtKB-KW"/>
</dbReference>
<keyword evidence="3" id="KW-0804">Transcription</keyword>
<dbReference type="GO" id="GO:0003700">
    <property type="term" value="F:DNA-binding transcription factor activity"/>
    <property type="evidence" value="ECO:0007669"/>
    <property type="project" value="InterPro"/>
</dbReference>
<name>A0A840IG55_9ACTN</name>
<dbReference type="PROSITE" id="PS51000">
    <property type="entry name" value="HTH_DEOR_2"/>
    <property type="match status" value="1"/>
</dbReference>
<dbReference type="EMBL" id="JACHNU010000005">
    <property type="protein sequence ID" value="MBB4663842.1"/>
    <property type="molecule type" value="Genomic_DNA"/>
</dbReference>
<reference evidence="5 6" key="1">
    <citation type="submission" date="2020-08" db="EMBL/GenBank/DDBJ databases">
        <title>Genomic Encyclopedia of Archaeal and Bacterial Type Strains, Phase II (KMG-II): from individual species to whole genera.</title>
        <authorList>
            <person name="Goeker M."/>
        </authorList>
    </citation>
    <scope>NUCLEOTIDE SEQUENCE [LARGE SCALE GENOMIC DNA]</scope>
    <source>
        <strain evidence="5 6">DSM 23288</strain>
    </source>
</reference>
<dbReference type="Proteomes" id="UP000585272">
    <property type="component" value="Unassembled WGS sequence"/>
</dbReference>
<dbReference type="PIRSF" id="PIRSF016838">
    <property type="entry name" value="PafC"/>
    <property type="match status" value="1"/>
</dbReference>
<dbReference type="Pfam" id="PF13280">
    <property type="entry name" value="WYL"/>
    <property type="match status" value="1"/>
</dbReference>
<evidence type="ECO:0000259" key="4">
    <source>
        <dbReference type="PROSITE" id="PS51000"/>
    </source>
</evidence>
<dbReference type="InterPro" id="IPR057727">
    <property type="entry name" value="WCX_dom"/>
</dbReference>
<evidence type="ECO:0000313" key="6">
    <source>
        <dbReference type="Proteomes" id="UP000585272"/>
    </source>
</evidence>
<dbReference type="Pfam" id="PF25583">
    <property type="entry name" value="WCX"/>
    <property type="match status" value="1"/>
</dbReference>
<dbReference type="PROSITE" id="PS00894">
    <property type="entry name" value="HTH_DEOR_1"/>
    <property type="match status" value="1"/>
</dbReference>
<dbReference type="InterPro" id="IPR013196">
    <property type="entry name" value="HTH_11"/>
</dbReference>
<protein>
    <submittedName>
        <fullName evidence="5">Putative DNA-binding transcriptional regulator YafY</fullName>
    </submittedName>
</protein>
<keyword evidence="6" id="KW-1185">Reference proteome</keyword>
<comment type="caution">
    <text evidence="5">The sequence shown here is derived from an EMBL/GenBank/DDBJ whole genome shotgun (WGS) entry which is preliminary data.</text>
</comment>
<keyword evidence="1" id="KW-0805">Transcription regulation</keyword>
<sequence length="328" mass="36396">MTETSGRLLKLLALLQTRRDWSGRELADRLGVSGRTIRRDVERLRELGYPVDALTGPSGGYRLRAGTAMPPLLLDDDETVAIAVGLSGAASASVTGIEETSVRALLKLEQVLPAHLRRRVNALRSATAPLPPTSGPTVDPEALTVIAAACRDRERLRFGYRSRDGADSRRRVEPNSLVNIGRRWYLVAWDCERRDWRSFRLDRMERPSPAGTRFAARELPGGDPATYVTRGFSDAKRFAAEQQRWQARIILDATAEEMRERFPTIWGSFEPRPDGRCDFSTSADELDWIAVRVATLGVPFEVLAPAELRDAFGRLAIRFARAAGVALG</sequence>
<dbReference type="InterPro" id="IPR001034">
    <property type="entry name" value="DeoR_HTH"/>
</dbReference>
<dbReference type="InterPro" id="IPR051534">
    <property type="entry name" value="CBASS_pafABC_assoc_protein"/>
</dbReference>
<proteinExistence type="predicted"/>
<accession>A0A840IG55</accession>
<dbReference type="PANTHER" id="PTHR34580:SF3">
    <property type="entry name" value="PROTEIN PAFB"/>
    <property type="match status" value="1"/>
</dbReference>
<dbReference type="SUPFAM" id="SSF46785">
    <property type="entry name" value="Winged helix' DNA-binding domain"/>
    <property type="match status" value="1"/>
</dbReference>
<evidence type="ECO:0000256" key="1">
    <source>
        <dbReference type="ARBA" id="ARBA00023015"/>
    </source>
</evidence>
<evidence type="ECO:0000313" key="5">
    <source>
        <dbReference type="EMBL" id="MBB4663842.1"/>
    </source>
</evidence>
<dbReference type="RefSeq" id="WP_183343566.1">
    <property type="nucleotide sequence ID" value="NZ_JACHNU010000005.1"/>
</dbReference>
<dbReference type="PANTHER" id="PTHR34580">
    <property type="match status" value="1"/>
</dbReference>
<evidence type="ECO:0000256" key="3">
    <source>
        <dbReference type="ARBA" id="ARBA00023163"/>
    </source>
</evidence>
<dbReference type="Gene3D" id="1.10.10.10">
    <property type="entry name" value="Winged helix-like DNA-binding domain superfamily/Winged helix DNA-binding domain"/>
    <property type="match status" value="1"/>
</dbReference>
<keyword evidence="2 5" id="KW-0238">DNA-binding</keyword>
<gene>
    <name evidence="5" type="ORF">BDZ31_003443</name>
</gene>
<dbReference type="InterPro" id="IPR028349">
    <property type="entry name" value="PafC-like"/>
</dbReference>
<dbReference type="InterPro" id="IPR018356">
    <property type="entry name" value="Tscrpt_reg_HTH_DeoR_CS"/>
</dbReference>
<dbReference type="InterPro" id="IPR036390">
    <property type="entry name" value="WH_DNA-bd_sf"/>
</dbReference>
<organism evidence="5 6">
    <name type="scientific">Conexibacter arvalis</name>
    <dbReference type="NCBI Taxonomy" id="912552"/>
    <lineage>
        <taxon>Bacteria</taxon>
        <taxon>Bacillati</taxon>
        <taxon>Actinomycetota</taxon>
        <taxon>Thermoleophilia</taxon>
        <taxon>Solirubrobacterales</taxon>
        <taxon>Conexibacteraceae</taxon>
        <taxon>Conexibacter</taxon>
    </lineage>
</organism>
<evidence type="ECO:0000256" key="2">
    <source>
        <dbReference type="ARBA" id="ARBA00023125"/>
    </source>
</evidence>